<gene>
    <name evidence="1" type="ORF">RBWH47_00884</name>
</gene>
<accession>F2AY97</accession>
<dbReference type="AlphaFoldDB" id="F2AY97"/>
<organism evidence="1 2">
    <name type="scientific">Rhodopirellula baltica WH47</name>
    <dbReference type="NCBI Taxonomy" id="991778"/>
    <lineage>
        <taxon>Bacteria</taxon>
        <taxon>Pseudomonadati</taxon>
        <taxon>Planctomycetota</taxon>
        <taxon>Planctomycetia</taxon>
        <taxon>Pirellulales</taxon>
        <taxon>Pirellulaceae</taxon>
        <taxon>Rhodopirellula</taxon>
    </lineage>
</organism>
<sequence>MPNWLPRRIRLRTLFVLVAIAAVLMAYAGRYIQLRQRSYAESVEHGMVGILYTPSADLFRTQDLSLHYRRCVIFAPANWVDQTFFGGDGPIRCIMFSLE</sequence>
<evidence type="ECO:0000313" key="2">
    <source>
        <dbReference type="Proteomes" id="UP000006222"/>
    </source>
</evidence>
<dbReference type="Proteomes" id="UP000006222">
    <property type="component" value="Unassembled WGS sequence"/>
</dbReference>
<proteinExistence type="predicted"/>
<protein>
    <submittedName>
        <fullName evidence="1">Secreted protein</fullName>
    </submittedName>
</protein>
<reference evidence="1 2" key="1">
    <citation type="journal article" date="2013" name="Mar. Genomics">
        <title>Expression of sulfatases in Rhodopirellula baltica and the diversity of sulfatases in the genus Rhodopirellula.</title>
        <authorList>
            <person name="Wegner C.E."/>
            <person name="Richter-Heitmann T."/>
            <person name="Klindworth A."/>
            <person name="Klockow C."/>
            <person name="Richter M."/>
            <person name="Achstetter T."/>
            <person name="Glockner F.O."/>
            <person name="Harder J."/>
        </authorList>
    </citation>
    <scope>NUCLEOTIDE SEQUENCE [LARGE SCALE GENOMIC DNA]</scope>
    <source>
        <strain evidence="1 2">WH47</strain>
    </source>
</reference>
<evidence type="ECO:0000313" key="1">
    <source>
        <dbReference type="EMBL" id="EGF25414.1"/>
    </source>
</evidence>
<comment type="caution">
    <text evidence="1">The sequence shown here is derived from an EMBL/GenBank/DDBJ whole genome shotgun (WGS) entry which is preliminary data.</text>
</comment>
<dbReference type="PATRIC" id="fig|991778.3.peg.4978"/>
<dbReference type="EMBL" id="AFAR01000232">
    <property type="protein sequence ID" value="EGF25414.1"/>
    <property type="molecule type" value="Genomic_DNA"/>
</dbReference>
<name>F2AY97_RHOBT</name>